<dbReference type="Proteomes" id="UP000032160">
    <property type="component" value="Chromosome I"/>
</dbReference>
<dbReference type="GO" id="GO:0005840">
    <property type="term" value="C:ribosome"/>
    <property type="evidence" value="ECO:0007669"/>
    <property type="project" value="UniProtKB-KW"/>
</dbReference>
<dbReference type="Pfam" id="PF13302">
    <property type="entry name" value="Acetyltransf_3"/>
    <property type="match status" value="1"/>
</dbReference>
<dbReference type="InterPro" id="IPR016181">
    <property type="entry name" value="Acyl_CoA_acyltransferase"/>
</dbReference>
<dbReference type="KEGG" id="pect:BN1012_Phect1228"/>
<keyword evidence="2" id="KW-0687">Ribonucleoprotein</keyword>
<dbReference type="AlphaFoldDB" id="X5MCQ8"/>
<keyword evidence="3" id="KW-1185">Reference proteome</keyword>
<evidence type="ECO:0000313" key="3">
    <source>
        <dbReference type="Proteomes" id="UP000032160"/>
    </source>
</evidence>
<dbReference type="EMBL" id="HG966617">
    <property type="protein sequence ID" value="CDO59442.1"/>
    <property type="molecule type" value="Genomic_DNA"/>
</dbReference>
<keyword evidence="2" id="KW-0689">Ribosomal protein</keyword>
<reference evidence="2 3" key="1">
    <citation type="journal article" date="2014" name="Front. Genet.">
        <title>Genome and metabolic network of "Candidatus Phaeomarinobacter ectocarpi" Ec32, a new candidate genus of Alphaproteobacteria frequently associated with brown algae.</title>
        <authorList>
            <person name="Dittami S.M."/>
            <person name="Barbeyron T."/>
            <person name="Boyen C."/>
            <person name="Cambefort J."/>
            <person name="Collet G."/>
            <person name="Delage L."/>
            <person name="Gobet A."/>
            <person name="Groisillier A."/>
            <person name="Leblanc C."/>
            <person name="Michel G."/>
            <person name="Scornet D."/>
            <person name="Siegel A."/>
            <person name="Tapia J.E."/>
            <person name="Tonon T."/>
        </authorList>
    </citation>
    <scope>NUCLEOTIDE SEQUENCE [LARGE SCALE GENOMIC DNA]</scope>
    <source>
        <strain evidence="2 3">Ec32</strain>
    </source>
</reference>
<dbReference type="OrthoDB" id="9804153at2"/>
<dbReference type="InterPro" id="IPR000182">
    <property type="entry name" value="GNAT_dom"/>
</dbReference>
<dbReference type="GO" id="GO:0016747">
    <property type="term" value="F:acyltransferase activity, transferring groups other than amino-acyl groups"/>
    <property type="evidence" value="ECO:0007669"/>
    <property type="project" value="InterPro"/>
</dbReference>
<name>X5MCQ8_9HYPH</name>
<evidence type="ECO:0000259" key="1">
    <source>
        <dbReference type="PROSITE" id="PS51186"/>
    </source>
</evidence>
<sequence>MAHTLPGMSDILIETDRLIMRPLASDYADDYARVASDARIGAVMSHIPTPCPADLVREWSAQVPEQISAGTDYRLIIIIKADGTLVGATNLGHMVELGVSGRQYKLSYWIDPAHWGKGLATECAVGFRDWAFDTLKAGSLRAFCAMGNDASARVLEKTGFHFMNTSMPVASASKLNPEAGKLRNAYRMDKPRWESLIKSPHLSKAS</sequence>
<dbReference type="PANTHER" id="PTHR43792">
    <property type="entry name" value="GNAT FAMILY, PUTATIVE (AFU_ORTHOLOGUE AFUA_3G00765)-RELATED-RELATED"/>
    <property type="match status" value="1"/>
</dbReference>
<evidence type="ECO:0000313" key="2">
    <source>
        <dbReference type="EMBL" id="CDO59442.1"/>
    </source>
</evidence>
<feature type="domain" description="N-acetyltransferase" evidence="1">
    <location>
        <begin position="18"/>
        <end position="193"/>
    </location>
</feature>
<proteinExistence type="predicted"/>
<accession>X5MCQ8</accession>
<dbReference type="InterPro" id="IPR051531">
    <property type="entry name" value="N-acetyltransferase"/>
</dbReference>
<gene>
    <name evidence="2" type="ORF">BN1012_Phect1228</name>
</gene>
<dbReference type="PROSITE" id="PS51186">
    <property type="entry name" value="GNAT"/>
    <property type="match status" value="1"/>
</dbReference>
<dbReference type="Gene3D" id="3.40.630.30">
    <property type="match status" value="1"/>
</dbReference>
<dbReference type="RefSeq" id="WP_043950093.1">
    <property type="nucleotide sequence ID" value="NZ_HG966617.1"/>
</dbReference>
<dbReference type="HOGENOM" id="CLU_1329930_0_0_5"/>
<organism evidence="2 3">
    <name type="scientific">Candidatus Phaeomarinibacter ectocarpi</name>
    <dbReference type="NCBI Taxonomy" id="1458461"/>
    <lineage>
        <taxon>Bacteria</taxon>
        <taxon>Pseudomonadati</taxon>
        <taxon>Pseudomonadota</taxon>
        <taxon>Alphaproteobacteria</taxon>
        <taxon>Hyphomicrobiales</taxon>
        <taxon>Parvibaculaceae</taxon>
        <taxon>Candidatus Phaeomarinibacter</taxon>
    </lineage>
</organism>
<protein>
    <submittedName>
        <fullName evidence="2">50S ribosomal protein acetyltransferase</fullName>
    </submittedName>
</protein>
<dbReference type="STRING" id="1458461.BN1012_Phect1228"/>
<keyword evidence="2" id="KW-0808">Transferase</keyword>
<dbReference type="SUPFAM" id="SSF55729">
    <property type="entry name" value="Acyl-CoA N-acyltransferases (Nat)"/>
    <property type="match status" value="1"/>
</dbReference>